<keyword evidence="2" id="KW-1185">Reference proteome</keyword>
<proteinExistence type="predicted"/>
<evidence type="ECO:0000313" key="2">
    <source>
        <dbReference type="Proteomes" id="UP001054837"/>
    </source>
</evidence>
<protein>
    <submittedName>
        <fullName evidence="1">Uncharacterized protein</fullName>
    </submittedName>
</protein>
<comment type="caution">
    <text evidence="1">The sequence shown here is derived from an EMBL/GenBank/DDBJ whole genome shotgun (WGS) entry which is preliminary data.</text>
</comment>
<sequence length="143" mass="16226">MTPRPLPNTESPSRFWRSLSGLWASLVCYSISSERDLLTLLIDNDDQRSLADTNSRLKRSLSGLWASRVCYSNSSERDLLTLLIDVDILRLFLICPTTPCLIDHKPWIGGEELFSGAPRLKDFRRFTTYVAGCDVLDNIKKTS</sequence>
<organism evidence="1 2">
    <name type="scientific">Caerostris darwini</name>
    <dbReference type="NCBI Taxonomy" id="1538125"/>
    <lineage>
        <taxon>Eukaryota</taxon>
        <taxon>Metazoa</taxon>
        <taxon>Ecdysozoa</taxon>
        <taxon>Arthropoda</taxon>
        <taxon>Chelicerata</taxon>
        <taxon>Arachnida</taxon>
        <taxon>Araneae</taxon>
        <taxon>Araneomorphae</taxon>
        <taxon>Entelegynae</taxon>
        <taxon>Araneoidea</taxon>
        <taxon>Araneidae</taxon>
        <taxon>Caerostris</taxon>
    </lineage>
</organism>
<evidence type="ECO:0000313" key="1">
    <source>
        <dbReference type="EMBL" id="GIY51008.1"/>
    </source>
</evidence>
<dbReference type="Proteomes" id="UP001054837">
    <property type="component" value="Unassembled WGS sequence"/>
</dbReference>
<accession>A0AAV4TXC7</accession>
<reference evidence="1 2" key="1">
    <citation type="submission" date="2021-06" db="EMBL/GenBank/DDBJ databases">
        <title>Caerostris darwini draft genome.</title>
        <authorList>
            <person name="Kono N."/>
            <person name="Arakawa K."/>
        </authorList>
    </citation>
    <scope>NUCLEOTIDE SEQUENCE [LARGE SCALE GENOMIC DNA]</scope>
</reference>
<dbReference type="EMBL" id="BPLQ01010485">
    <property type="protein sequence ID" value="GIY51008.1"/>
    <property type="molecule type" value="Genomic_DNA"/>
</dbReference>
<dbReference type="AlphaFoldDB" id="A0AAV4TXC7"/>
<name>A0AAV4TXC7_9ARAC</name>
<gene>
    <name evidence="1" type="ORF">CDAR_66121</name>
</gene>